<dbReference type="Proteomes" id="UP000887565">
    <property type="component" value="Unplaced"/>
</dbReference>
<protein>
    <submittedName>
        <fullName evidence="2">Uncharacterized protein</fullName>
    </submittedName>
</protein>
<keyword evidence="1" id="KW-1185">Reference proteome</keyword>
<dbReference type="WBParaSite" id="nRc.2.0.1.t00883-RA">
    <property type="protein sequence ID" value="nRc.2.0.1.t00883-RA"/>
    <property type="gene ID" value="nRc.2.0.1.g00883"/>
</dbReference>
<sequence>MLGKEQYGRGAVELAKKIETGTKEEETSEEPYVKVVSEIRSQEEEASQLNALPAPPVYAKAGGHSVENITNLGKFAKVMQQ</sequence>
<evidence type="ECO:0000313" key="2">
    <source>
        <dbReference type="WBParaSite" id="nRc.2.0.1.t00883-RA"/>
    </source>
</evidence>
<organism evidence="1 2">
    <name type="scientific">Romanomermis culicivorax</name>
    <name type="common">Nematode worm</name>
    <dbReference type="NCBI Taxonomy" id="13658"/>
    <lineage>
        <taxon>Eukaryota</taxon>
        <taxon>Metazoa</taxon>
        <taxon>Ecdysozoa</taxon>
        <taxon>Nematoda</taxon>
        <taxon>Enoplea</taxon>
        <taxon>Dorylaimia</taxon>
        <taxon>Mermithida</taxon>
        <taxon>Mermithoidea</taxon>
        <taxon>Mermithidae</taxon>
        <taxon>Romanomermis</taxon>
    </lineage>
</organism>
<evidence type="ECO:0000313" key="1">
    <source>
        <dbReference type="Proteomes" id="UP000887565"/>
    </source>
</evidence>
<name>A0A915HGZ1_ROMCU</name>
<reference evidence="2" key="1">
    <citation type="submission" date="2022-11" db="UniProtKB">
        <authorList>
            <consortium name="WormBaseParasite"/>
        </authorList>
    </citation>
    <scope>IDENTIFICATION</scope>
</reference>
<proteinExistence type="predicted"/>
<accession>A0A915HGZ1</accession>
<dbReference type="AlphaFoldDB" id="A0A915HGZ1"/>